<sequence>MRVQVVVLISGVLGPVPAQGLLQRPVQVQVMGLCSVSGYNGSSEFPAEATVGAVIILHSGMQDPVPSLHPLQDLELVNVIFSLMSMEGFVSDQSLLQDVLHMLALAPELQMDWVLVLAVALEWLLEVAG</sequence>
<keyword evidence="1" id="KW-0732">Signal</keyword>
<evidence type="ECO:0000256" key="1">
    <source>
        <dbReference type="SAM" id="SignalP"/>
    </source>
</evidence>
<proteinExistence type="predicted"/>
<protein>
    <submittedName>
        <fullName evidence="2">Uncharacterized protein</fullName>
    </submittedName>
</protein>
<name>A0A7J8DPR7_MOLMO</name>
<dbReference type="AlphaFoldDB" id="A0A7J8DPR7"/>
<feature type="signal peptide" evidence="1">
    <location>
        <begin position="1"/>
        <end position="18"/>
    </location>
</feature>
<evidence type="ECO:0000313" key="3">
    <source>
        <dbReference type="Proteomes" id="UP000550707"/>
    </source>
</evidence>
<feature type="chain" id="PRO_5029641415" evidence="1">
    <location>
        <begin position="19"/>
        <end position="129"/>
    </location>
</feature>
<organism evidence="2 3">
    <name type="scientific">Molossus molossus</name>
    <name type="common">Pallas' mastiff bat</name>
    <name type="synonym">Vespertilio molossus</name>
    <dbReference type="NCBI Taxonomy" id="27622"/>
    <lineage>
        <taxon>Eukaryota</taxon>
        <taxon>Metazoa</taxon>
        <taxon>Chordata</taxon>
        <taxon>Craniata</taxon>
        <taxon>Vertebrata</taxon>
        <taxon>Euteleostomi</taxon>
        <taxon>Mammalia</taxon>
        <taxon>Eutheria</taxon>
        <taxon>Laurasiatheria</taxon>
        <taxon>Chiroptera</taxon>
        <taxon>Yangochiroptera</taxon>
        <taxon>Molossidae</taxon>
        <taxon>Molossus</taxon>
    </lineage>
</organism>
<dbReference type="Proteomes" id="UP000550707">
    <property type="component" value="Unassembled WGS sequence"/>
</dbReference>
<dbReference type="InParanoid" id="A0A7J8DPR7"/>
<keyword evidence="3" id="KW-1185">Reference proteome</keyword>
<dbReference type="EMBL" id="JACASF010000017">
    <property type="protein sequence ID" value="KAF6425224.1"/>
    <property type="molecule type" value="Genomic_DNA"/>
</dbReference>
<evidence type="ECO:0000313" key="2">
    <source>
        <dbReference type="EMBL" id="KAF6425224.1"/>
    </source>
</evidence>
<comment type="caution">
    <text evidence="2">The sequence shown here is derived from an EMBL/GenBank/DDBJ whole genome shotgun (WGS) entry which is preliminary data.</text>
</comment>
<reference evidence="2 3" key="1">
    <citation type="journal article" date="2020" name="Nature">
        <title>Six reference-quality genomes reveal evolution of bat adaptations.</title>
        <authorList>
            <person name="Jebb D."/>
            <person name="Huang Z."/>
            <person name="Pippel M."/>
            <person name="Hughes G.M."/>
            <person name="Lavrichenko K."/>
            <person name="Devanna P."/>
            <person name="Winkler S."/>
            <person name="Jermiin L.S."/>
            <person name="Skirmuntt E.C."/>
            <person name="Katzourakis A."/>
            <person name="Burkitt-Gray L."/>
            <person name="Ray D.A."/>
            <person name="Sullivan K.A.M."/>
            <person name="Roscito J.G."/>
            <person name="Kirilenko B.M."/>
            <person name="Davalos L.M."/>
            <person name="Corthals A.P."/>
            <person name="Power M.L."/>
            <person name="Jones G."/>
            <person name="Ransome R.D."/>
            <person name="Dechmann D.K.N."/>
            <person name="Locatelli A.G."/>
            <person name="Puechmaille S.J."/>
            <person name="Fedrigo O."/>
            <person name="Jarvis E.D."/>
            <person name="Hiller M."/>
            <person name="Vernes S.C."/>
            <person name="Myers E.W."/>
            <person name="Teeling E.C."/>
        </authorList>
    </citation>
    <scope>NUCLEOTIDE SEQUENCE [LARGE SCALE GENOMIC DNA]</scope>
    <source>
        <strain evidence="2">MMolMol1</strain>
        <tissue evidence="2">Muscle</tissue>
    </source>
</reference>
<accession>A0A7J8DPR7</accession>
<gene>
    <name evidence="2" type="ORF">HJG59_009267</name>
</gene>